<organism evidence="2 3">
    <name type="scientific">Haloferula rosea</name>
    <dbReference type="NCBI Taxonomy" id="490093"/>
    <lineage>
        <taxon>Bacteria</taxon>
        <taxon>Pseudomonadati</taxon>
        <taxon>Verrucomicrobiota</taxon>
        <taxon>Verrucomicrobiia</taxon>
        <taxon>Verrucomicrobiales</taxon>
        <taxon>Verrucomicrobiaceae</taxon>
        <taxon>Haloferula</taxon>
    </lineage>
</organism>
<dbReference type="InterPro" id="IPR018391">
    <property type="entry name" value="PQQ_b-propeller_rpt"/>
</dbReference>
<accession>A0A934RAV0</accession>
<dbReference type="PANTHER" id="PTHR34512:SF30">
    <property type="entry name" value="OUTER MEMBRANE PROTEIN ASSEMBLY FACTOR BAMB"/>
    <property type="match status" value="1"/>
</dbReference>
<name>A0A934RAV0_9BACT</name>
<proteinExistence type="predicted"/>
<dbReference type="InterPro" id="IPR015943">
    <property type="entry name" value="WD40/YVTN_repeat-like_dom_sf"/>
</dbReference>
<feature type="domain" description="Pyrrolo-quinoline quinone repeat" evidence="1">
    <location>
        <begin position="47"/>
        <end position="172"/>
    </location>
</feature>
<dbReference type="Gene3D" id="2.130.10.10">
    <property type="entry name" value="YVTN repeat-like/Quinoprotein amine dehydrogenase"/>
    <property type="match status" value="2"/>
</dbReference>
<dbReference type="Pfam" id="PF13360">
    <property type="entry name" value="PQQ_2"/>
    <property type="match status" value="3"/>
</dbReference>
<dbReference type="PANTHER" id="PTHR34512">
    <property type="entry name" value="CELL SURFACE PROTEIN"/>
    <property type="match status" value="1"/>
</dbReference>
<evidence type="ECO:0000313" key="3">
    <source>
        <dbReference type="Proteomes" id="UP000658278"/>
    </source>
</evidence>
<evidence type="ECO:0000313" key="2">
    <source>
        <dbReference type="EMBL" id="MBK1826378.1"/>
    </source>
</evidence>
<keyword evidence="3" id="KW-1185">Reference proteome</keyword>
<dbReference type="RefSeq" id="WP_200277274.1">
    <property type="nucleotide sequence ID" value="NZ_JAENII010000003.1"/>
</dbReference>
<dbReference type="SMART" id="SM00564">
    <property type="entry name" value="PQQ"/>
    <property type="match status" value="6"/>
</dbReference>
<dbReference type="Proteomes" id="UP000658278">
    <property type="component" value="Unassembled WGS sequence"/>
</dbReference>
<dbReference type="InterPro" id="IPR011047">
    <property type="entry name" value="Quinoprotein_ADH-like_sf"/>
</dbReference>
<comment type="caution">
    <text evidence="2">The sequence shown here is derived from an EMBL/GenBank/DDBJ whole genome shotgun (WGS) entry which is preliminary data.</text>
</comment>
<dbReference type="AlphaFoldDB" id="A0A934RAV0"/>
<dbReference type="SUPFAM" id="SSF50998">
    <property type="entry name" value="Quinoprotein alcohol dehydrogenase-like"/>
    <property type="match status" value="1"/>
</dbReference>
<dbReference type="Gene3D" id="2.40.10.480">
    <property type="match status" value="1"/>
</dbReference>
<evidence type="ECO:0000259" key="1">
    <source>
        <dbReference type="Pfam" id="PF13360"/>
    </source>
</evidence>
<dbReference type="EMBL" id="JAENII010000003">
    <property type="protein sequence ID" value="MBK1826378.1"/>
    <property type="molecule type" value="Genomic_DNA"/>
</dbReference>
<gene>
    <name evidence="2" type="ORF">JIN81_05075</name>
</gene>
<reference evidence="2" key="1">
    <citation type="submission" date="2021-01" db="EMBL/GenBank/DDBJ databases">
        <title>Modified the classification status of verrucomicrobia.</title>
        <authorList>
            <person name="Feng X."/>
        </authorList>
    </citation>
    <scope>NUCLEOTIDE SEQUENCE</scope>
    <source>
        <strain evidence="2">KCTC 22201</strain>
    </source>
</reference>
<dbReference type="InterPro" id="IPR002372">
    <property type="entry name" value="PQQ_rpt_dom"/>
</dbReference>
<protein>
    <submittedName>
        <fullName evidence="2">PQQ-binding-like beta-propeller repeat protein</fullName>
    </submittedName>
</protein>
<feature type="domain" description="Pyrrolo-quinoline quinone repeat" evidence="1">
    <location>
        <begin position="185"/>
        <end position="270"/>
    </location>
</feature>
<sequence>MKLIQQVGLALGLGFVASAGEWREFHGPLGNGVAESDGPSSWTAKEGVAWKVAVPGSGWSTPVFADGQLVLTSATKEGSNTHLEVMAFRPEDGKLLWRTVALKPTEAEVAAIHPKNSLASPTALLADGRVYAHFGHMGTAALDAKTGKVLWTRKISYKPKHGGACTPIRVNDLLVFSADGEEKPTLVALKADSGEIAWRVERNVEVTNKFSFATPVAAEVDGSMQIISSASNMVGGYDPADGRLIWRVDFNGFSVTPKPVVSKGRVFVSTGFMTPNLLKIRLEGAKGDVTQTHVEWEVEKQIPKIPSLVVDEGAIYSVDDTGRVICLDEGTGELKWRSKLPGNFSASPVLTKSGLLYAPSEDGVFFVMKVSPEGGELVEQIEMGDRLFASPVVIDGAIYQRSEGFLWKITGK</sequence>
<feature type="domain" description="Pyrrolo-quinoline quinone repeat" evidence="1">
    <location>
        <begin position="302"/>
        <end position="365"/>
    </location>
</feature>